<dbReference type="EMBL" id="CP038033">
    <property type="protein sequence ID" value="QBQ53356.1"/>
    <property type="molecule type" value="Genomic_DNA"/>
</dbReference>
<feature type="transmembrane region" description="Helical" evidence="2">
    <location>
        <begin position="93"/>
        <end position="111"/>
    </location>
</feature>
<accession>A0A4P7BY80</accession>
<keyword evidence="4" id="KW-1185">Reference proteome</keyword>
<sequence length="178" mass="19467">MAMTVLFIVLLHAVPVFIIGAWTKSKIALIFAAIIAGSIGAVTGNSTYIAADLIGVLIAYALGRSYINNQELTTPTRSEPPTLVLPRTIEKSWLRGIFVLIGIAIFLYSIVTDKPTPPSHIESPQQIQLVPPPNPPMLLQSTPTHAPDEKTKRPSFDIRHCLELPSNEAITKCANQYR</sequence>
<evidence type="ECO:0000256" key="1">
    <source>
        <dbReference type="SAM" id="MobiDB-lite"/>
    </source>
</evidence>
<gene>
    <name evidence="3" type="ORF">E3U44_01665</name>
</gene>
<evidence type="ECO:0000256" key="2">
    <source>
        <dbReference type="SAM" id="Phobius"/>
    </source>
</evidence>
<organism evidence="3 4">
    <name type="scientific">Nitrosococcus wardiae</name>
    <dbReference type="NCBI Taxonomy" id="1814290"/>
    <lineage>
        <taxon>Bacteria</taxon>
        <taxon>Pseudomonadati</taxon>
        <taxon>Pseudomonadota</taxon>
        <taxon>Gammaproteobacteria</taxon>
        <taxon>Chromatiales</taxon>
        <taxon>Chromatiaceae</taxon>
        <taxon>Nitrosococcus</taxon>
    </lineage>
</organism>
<dbReference type="KEGG" id="nwr:E3U44_01665"/>
<keyword evidence="2" id="KW-0472">Membrane</keyword>
<evidence type="ECO:0000313" key="4">
    <source>
        <dbReference type="Proteomes" id="UP000294325"/>
    </source>
</evidence>
<keyword evidence="2" id="KW-1133">Transmembrane helix</keyword>
<proteinExistence type="predicted"/>
<name>A0A4P7BY80_9GAMM</name>
<feature type="region of interest" description="Disordered" evidence="1">
    <location>
        <begin position="118"/>
        <end position="152"/>
    </location>
</feature>
<evidence type="ECO:0000313" key="3">
    <source>
        <dbReference type="EMBL" id="QBQ53356.1"/>
    </source>
</evidence>
<dbReference type="RefSeq" id="WP_134356371.1">
    <property type="nucleotide sequence ID" value="NZ_CP038033.1"/>
</dbReference>
<protein>
    <submittedName>
        <fullName evidence="3">Uncharacterized protein</fullName>
    </submittedName>
</protein>
<feature type="transmembrane region" description="Helical" evidence="2">
    <location>
        <begin position="29"/>
        <end position="62"/>
    </location>
</feature>
<feature type="transmembrane region" description="Helical" evidence="2">
    <location>
        <begin position="6"/>
        <end position="22"/>
    </location>
</feature>
<dbReference type="Proteomes" id="UP000294325">
    <property type="component" value="Chromosome"/>
</dbReference>
<dbReference type="AlphaFoldDB" id="A0A4P7BY80"/>
<reference evidence="3 4" key="1">
    <citation type="submission" date="2019-03" db="EMBL/GenBank/DDBJ databases">
        <title>The genome sequence of Nitrosococcus wardiae strain D1FHST reveals the archetypal metabolic capacity of ammonia-oxidizing Gammaproteobacteria.</title>
        <authorList>
            <person name="Wang L."/>
            <person name="Lim C.K."/>
            <person name="Hanson T.E."/>
            <person name="Dang H."/>
            <person name="Klotz M.G."/>
        </authorList>
    </citation>
    <scope>NUCLEOTIDE SEQUENCE [LARGE SCALE GENOMIC DNA]</scope>
    <source>
        <strain evidence="3 4">D1FHS</strain>
    </source>
</reference>
<keyword evidence="2" id="KW-0812">Transmembrane</keyword>